<dbReference type="Pfam" id="PF19850">
    <property type="entry name" value="DUF6325"/>
    <property type="match status" value="1"/>
</dbReference>
<reference evidence="1" key="1">
    <citation type="submission" date="2022-12" db="EMBL/GenBank/DDBJ databases">
        <title>Reference genome sequencing for broad-spectrum identification of bacterial and archaeal isolates by mass spectrometry.</title>
        <authorList>
            <person name="Sekiguchi Y."/>
            <person name="Tourlousse D.M."/>
        </authorList>
    </citation>
    <scope>NUCLEOTIDE SEQUENCE</scope>
    <source>
        <strain evidence="1">14</strain>
    </source>
</reference>
<sequence length="141" mass="14447">MGSGPIEIVVIEFTGKFTGAILPELERLVAAGTISIVDGLVAMKADDGTVELIEIAEVDDDDVAALGGVIDRVEGLVSDEDVEMLTASIAPGSAAAILAFEHVWVKPLRDAITAAGGSLVDTVRIPGPVVDEILATVPDEG</sequence>
<dbReference type="AlphaFoldDB" id="A0A9W6FPI3"/>
<comment type="caution">
    <text evidence="1">The sequence shown here is derived from an EMBL/GenBank/DDBJ whole genome shotgun (WGS) entry which is preliminary data.</text>
</comment>
<organism evidence="1 2">
    <name type="scientific">Agromyces rhizosphaerae</name>
    <dbReference type="NCBI Taxonomy" id="88374"/>
    <lineage>
        <taxon>Bacteria</taxon>
        <taxon>Bacillati</taxon>
        <taxon>Actinomycetota</taxon>
        <taxon>Actinomycetes</taxon>
        <taxon>Micrococcales</taxon>
        <taxon>Microbacteriaceae</taxon>
        <taxon>Agromyces</taxon>
    </lineage>
</organism>
<protein>
    <recommendedName>
        <fullName evidence="3">DUF1269 domain-containing protein</fullName>
    </recommendedName>
</protein>
<gene>
    <name evidence="1" type="ORF">ARHIZOSPH14_17980</name>
</gene>
<dbReference type="EMBL" id="BSDP01000001">
    <property type="protein sequence ID" value="GLI27556.1"/>
    <property type="molecule type" value="Genomic_DNA"/>
</dbReference>
<dbReference type="RefSeq" id="WP_281884186.1">
    <property type="nucleotide sequence ID" value="NZ_BSDP01000001.1"/>
</dbReference>
<accession>A0A9W6FPI3</accession>
<dbReference type="Proteomes" id="UP001144396">
    <property type="component" value="Unassembled WGS sequence"/>
</dbReference>
<evidence type="ECO:0000313" key="2">
    <source>
        <dbReference type="Proteomes" id="UP001144396"/>
    </source>
</evidence>
<dbReference type="InterPro" id="IPR046288">
    <property type="entry name" value="DUF6325"/>
</dbReference>
<evidence type="ECO:0000313" key="1">
    <source>
        <dbReference type="EMBL" id="GLI27556.1"/>
    </source>
</evidence>
<evidence type="ECO:0008006" key="3">
    <source>
        <dbReference type="Google" id="ProtNLM"/>
    </source>
</evidence>
<name>A0A9W6FPI3_9MICO</name>
<proteinExistence type="predicted"/>
<keyword evidence="2" id="KW-1185">Reference proteome</keyword>